<gene>
    <name evidence="2" type="ORF">LCGC14_1040830</name>
</gene>
<keyword evidence="1" id="KW-1133">Transmembrane helix</keyword>
<keyword evidence="1" id="KW-0472">Membrane</keyword>
<accession>A0A0F9QY01</accession>
<dbReference type="AlphaFoldDB" id="A0A0F9QY01"/>
<sequence>MQGTIDIVETAAESADLWEKAGEAVIAHGPWAAAFLIVFFALLGIVVWTLKASVREVRDARSGERASNERAMQLSEKTVETNTQLKDRLDRVLEVQNKILDQMEGGSTT</sequence>
<name>A0A0F9QY01_9ZZZZ</name>
<proteinExistence type="predicted"/>
<protein>
    <submittedName>
        <fullName evidence="2">Uncharacterized protein</fullName>
    </submittedName>
</protein>
<reference evidence="2" key="1">
    <citation type="journal article" date="2015" name="Nature">
        <title>Complex archaea that bridge the gap between prokaryotes and eukaryotes.</title>
        <authorList>
            <person name="Spang A."/>
            <person name="Saw J.H."/>
            <person name="Jorgensen S.L."/>
            <person name="Zaremba-Niedzwiedzka K."/>
            <person name="Martijn J."/>
            <person name="Lind A.E."/>
            <person name="van Eijk R."/>
            <person name="Schleper C."/>
            <person name="Guy L."/>
            <person name="Ettema T.J."/>
        </authorList>
    </citation>
    <scope>NUCLEOTIDE SEQUENCE</scope>
</reference>
<evidence type="ECO:0000313" key="2">
    <source>
        <dbReference type="EMBL" id="KKN10028.1"/>
    </source>
</evidence>
<dbReference type="EMBL" id="LAZR01004284">
    <property type="protein sequence ID" value="KKN10028.1"/>
    <property type="molecule type" value="Genomic_DNA"/>
</dbReference>
<comment type="caution">
    <text evidence="2">The sequence shown here is derived from an EMBL/GenBank/DDBJ whole genome shotgun (WGS) entry which is preliminary data.</text>
</comment>
<organism evidence="2">
    <name type="scientific">marine sediment metagenome</name>
    <dbReference type="NCBI Taxonomy" id="412755"/>
    <lineage>
        <taxon>unclassified sequences</taxon>
        <taxon>metagenomes</taxon>
        <taxon>ecological metagenomes</taxon>
    </lineage>
</organism>
<evidence type="ECO:0000256" key="1">
    <source>
        <dbReference type="SAM" id="Phobius"/>
    </source>
</evidence>
<feature type="transmembrane region" description="Helical" evidence="1">
    <location>
        <begin position="31"/>
        <end position="50"/>
    </location>
</feature>
<keyword evidence="1" id="KW-0812">Transmembrane</keyword>